<reference evidence="2 3" key="1">
    <citation type="journal article" date="2011" name="J. Bacteriol.">
        <title>Genome sequence of Brevibacillus laterosporus LMG 15441, a pathogen of invertebrates.</title>
        <authorList>
            <person name="Djukic M."/>
            <person name="Poehlein A."/>
            <person name="Thurmer A."/>
            <person name="Daniel R."/>
        </authorList>
    </citation>
    <scope>NUCLEOTIDE SEQUENCE [LARGE SCALE GENOMIC DNA]</scope>
    <source>
        <strain evidence="2 3">LMG 15441</strain>
    </source>
</reference>
<gene>
    <name evidence="2" type="ORF">BRLA_c037340</name>
</gene>
<dbReference type="InterPro" id="IPR002734">
    <property type="entry name" value="RibDG_C"/>
</dbReference>
<dbReference type="eggNOG" id="COG0262">
    <property type="taxonomic scope" value="Bacteria"/>
</dbReference>
<dbReference type="STRING" id="1042163.BRLA_c037340"/>
<accession>A0A075R9G8</accession>
<dbReference type="InterPro" id="IPR024072">
    <property type="entry name" value="DHFR-like_dom_sf"/>
</dbReference>
<dbReference type="SUPFAM" id="SSF53597">
    <property type="entry name" value="Dihydrofolate reductase-like"/>
    <property type="match status" value="1"/>
</dbReference>
<dbReference type="Gene3D" id="3.40.430.10">
    <property type="entry name" value="Dihydrofolate Reductase, subunit A"/>
    <property type="match status" value="1"/>
</dbReference>
<evidence type="ECO:0000313" key="3">
    <source>
        <dbReference type="Proteomes" id="UP000005850"/>
    </source>
</evidence>
<dbReference type="EC" id="1.5.1.3" evidence="2"/>
<organism evidence="2 3">
    <name type="scientific">Brevibacillus laterosporus LMG 15441</name>
    <dbReference type="NCBI Taxonomy" id="1042163"/>
    <lineage>
        <taxon>Bacteria</taxon>
        <taxon>Bacillati</taxon>
        <taxon>Bacillota</taxon>
        <taxon>Bacilli</taxon>
        <taxon>Bacillales</taxon>
        <taxon>Paenibacillaceae</taxon>
        <taxon>Brevibacillus</taxon>
    </lineage>
</organism>
<sequence>MPRDIILFIAASLDGFIAKEDDDLQWLFETEGEGDNGYLEMYQSIDTTIMGKNTYEYVRKITEVFPYSDKKCYVFSTSEQGSNEYVEFVNENVVDFTKKLKEQEGANIWMIGGAAILDTFMKENLIDEYMITVTPHILGSGIPLFTEKNPQIDLLLQGTKRYGQFVQIHYKVKHKKS</sequence>
<dbReference type="GO" id="GO:0008703">
    <property type="term" value="F:5-amino-6-(5-phosphoribosylamino)uracil reductase activity"/>
    <property type="evidence" value="ECO:0007669"/>
    <property type="project" value="InterPro"/>
</dbReference>
<feature type="domain" description="Bacterial bifunctional deaminase-reductase C-terminal" evidence="1">
    <location>
        <begin position="5"/>
        <end position="165"/>
    </location>
</feature>
<dbReference type="AlphaFoldDB" id="A0A075R9G8"/>
<proteinExistence type="predicted"/>
<name>A0A075R9G8_BRELA</name>
<dbReference type="Pfam" id="PF01872">
    <property type="entry name" value="RibD_C"/>
    <property type="match status" value="1"/>
</dbReference>
<dbReference type="GO" id="GO:0004146">
    <property type="term" value="F:dihydrofolate reductase activity"/>
    <property type="evidence" value="ECO:0007669"/>
    <property type="project" value="UniProtKB-EC"/>
</dbReference>
<protein>
    <submittedName>
        <fullName evidence="2">Dihydrofolate reductase</fullName>
        <ecNumber evidence="2">1.5.1.3</ecNumber>
    </submittedName>
</protein>
<dbReference type="PANTHER" id="PTHR38011:SF11">
    <property type="entry name" value="2,5-DIAMINO-6-RIBOSYLAMINO-4(3H)-PYRIMIDINONE 5'-PHOSPHATE REDUCTASE"/>
    <property type="match status" value="1"/>
</dbReference>
<keyword evidence="2" id="KW-0560">Oxidoreductase</keyword>
<dbReference type="HOGENOM" id="CLU_043966_4_3_9"/>
<dbReference type="GO" id="GO:0009231">
    <property type="term" value="P:riboflavin biosynthetic process"/>
    <property type="evidence" value="ECO:0007669"/>
    <property type="project" value="InterPro"/>
</dbReference>
<dbReference type="Proteomes" id="UP000005850">
    <property type="component" value="Chromosome"/>
</dbReference>
<keyword evidence="3" id="KW-1185">Reference proteome</keyword>
<dbReference type="KEGG" id="blr:BRLA_c037340"/>
<dbReference type="InterPro" id="IPR050765">
    <property type="entry name" value="Riboflavin_Biosynth_HTPR"/>
</dbReference>
<dbReference type="EMBL" id="CP007806">
    <property type="protein sequence ID" value="AIG28036.1"/>
    <property type="molecule type" value="Genomic_DNA"/>
</dbReference>
<evidence type="ECO:0000313" key="2">
    <source>
        <dbReference type="EMBL" id="AIG28036.1"/>
    </source>
</evidence>
<dbReference type="RefSeq" id="WP_003336417.1">
    <property type="nucleotide sequence ID" value="NZ_CP007806.1"/>
</dbReference>
<dbReference type="PANTHER" id="PTHR38011">
    <property type="entry name" value="DIHYDROFOLATE REDUCTASE FAMILY PROTEIN (AFU_ORTHOLOGUE AFUA_8G06820)"/>
    <property type="match status" value="1"/>
</dbReference>
<evidence type="ECO:0000259" key="1">
    <source>
        <dbReference type="Pfam" id="PF01872"/>
    </source>
</evidence>